<organism evidence="12 13">
    <name type="scientific">Mycobacterium cookii</name>
    <dbReference type="NCBI Taxonomy" id="1775"/>
    <lineage>
        <taxon>Bacteria</taxon>
        <taxon>Bacillati</taxon>
        <taxon>Actinomycetota</taxon>
        <taxon>Actinomycetes</taxon>
        <taxon>Mycobacteriales</taxon>
        <taxon>Mycobacteriaceae</taxon>
        <taxon>Mycobacterium</taxon>
    </lineage>
</organism>
<sequence>MTPEEWIAHDPDPVTAAELARCDPAELTARFARPLTFGTAGLRGPVRGGPDAMNVAVVLRATWALATVLTGRGVAGSTVIVGRDARHGSAEFCVAAAEALAAEGFSVMQFADPVPTPVLAFSVRQTGAAAGIQITASHNPPADNGYKVYLDGGIQIVSPTDREIEAAIDGAPFADEIARAPVEPAGAELIEQYIDRAAGLRRSPGPVRVALTALHGVGGAVAVETLRRAGVHDVHTVAAQFAPDPDFPTVTFPNPEEPGAADAVLALAADVDADVAIALDPDADRCAVGIPTPTGWRMLSGDETGWLLGDFTLSRTEPSTLATSVVASTVVSSRMLASIAARWGAHHVETLTGFKWLARADAELPGTSLVYAYEEAIGHCVDPAAVRDKDGISAAVLACDLVATLKGSGASVLDALDDLARRFGVHVGAAVSRPVADPDRAAALMRRLRAAPPTKLVGFASATTDLMSRTDALIFTGGDAGTSVRVVVRPSGTEPKVKFYIEVRSGTRPHAAALCDELAAAVRSW</sequence>
<accession>A0A7I7L2P4</accession>
<keyword evidence="13" id="KW-1185">Reference proteome</keyword>
<protein>
    <submittedName>
        <fullName evidence="12">Phosphomannomutase PmmB</fullName>
    </submittedName>
</protein>
<dbReference type="InterPro" id="IPR016055">
    <property type="entry name" value="A-D-PHexomutase_a/b/a-I/II/III"/>
</dbReference>
<dbReference type="InterPro" id="IPR005844">
    <property type="entry name" value="A-D-PHexomutase_a/b/a-I"/>
</dbReference>
<dbReference type="InterPro" id="IPR005843">
    <property type="entry name" value="A-D-PHexomutase_C"/>
</dbReference>
<dbReference type="CDD" id="cd05799">
    <property type="entry name" value="PGM2"/>
    <property type="match status" value="1"/>
</dbReference>
<dbReference type="GO" id="GO:0005975">
    <property type="term" value="P:carbohydrate metabolic process"/>
    <property type="evidence" value="ECO:0007669"/>
    <property type="project" value="InterPro"/>
</dbReference>
<dbReference type="PROSITE" id="PS00710">
    <property type="entry name" value="PGM_PMM"/>
    <property type="match status" value="1"/>
</dbReference>
<dbReference type="EMBL" id="AP022569">
    <property type="protein sequence ID" value="BBX48393.1"/>
    <property type="molecule type" value="Genomic_DNA"/>
</dbReference>
<dbReference type="Proteomes" id="UP000465866">
    <property type="component" value="Chromosome"/>
</dbReference>
<dbReference type="KEGG" id="mcoo:MCOO_44080"/>
<evidence type="ECO:0000256" key="4">
    <source>
        <dbReference type="ARBA" id="ARBA00022723"/>
    </source>
</evidence>
<evidence type="ECO:0000313" key="12">
    <source>
        <dbReference type="EMBL" id="BBX48393.1"/>
    </source>
</evidence>
<evidence type="ECO:0000259" key="8">
    <source>
        <dbReference type="Pfam" id="PF00408"/>
    </source>
</evidence>
<comment type="cofactor">
    <cofactor evidence="1">
        <name>Mg(2+)</name>
        <dbReference type="ChEBI" id="CHEBI:18420"/>
    </cofactor>
</comment>
<keyword evidence="4 7" id="KW-0479">Metal-binding</keyword>
<dbReference type="InterPro" id="IPR036900">
    <property type="entry name" value="A-D-PHexomutase_C_sf"/>
</dbReference>
<dbReference type="InterPro" id="IPR005846">
    <property type="entry name" value="A-D-PHexomutase_a/b/a-III"/>
</dbReference>
<proteinExistence type="inferred from homology"/>
<dbReference type="SUPFAM" id="SSF55957">
    <property type="entry name" value="Phosphoglucomutase, C-terminal domain"/>
    <property type="match status" value="1"/>
</dbReference>
<dbReference type="PRINTS" id="PR00509">
    <property type="entry name" value="PGMPMM"/>
</dbReference>
<evidence type="ECO:0000256" key="6">
    <source>
        <dbReference type="ARBA" id="ARBA00023235"/>
    </source>
</evidence>
<dbReference type="GO" id="GO:0006166">
    <property type="term" value="P:purine ribonucleoside salvage"/>
    <property type="evidence" value="ECO:0007669"/>
    <property type="project" value="TreeGrafter"/>
</dbReference>
<dbReference type="InterPro" id="IPR005845">
    <property type="entry name" value="A-D-PHexomutase_a/b/a-II"/>
</dbReference>
<feature type="domain" description="Alpha-D-phosphohexomutase alpha/beta/alpha" evidence="9">
    <location>
        <begin position="36"/>
        <end position="170"/>
    </location>
</feature>
<evidence type="ECO:0000313" key="13">
    <source>
        <dbReference type="Proteomes" id="UP000465866"/>
    </source>
</evidence>
<dbReference type="Pfam" id="PF02878">
    <property type="entry name" value="PGM_PMM_I"/>
    <property type="match status" value="1"/>
</dbReference>
<dbReference type="PANTHER" id="PTHR45745">
    <property type="entry name" value="PHOSPHOMANNOMUTASE 45A"/>
    <property type="match status" value="1"/>
</dbReference>
<name>A0A7I7L2P4_9MYCO</name>
<evidence type="ECO:0000256" key="3">
    <source>
        <dbReference type="ARBA" id="ARBA00022553"/>
    </source>
</evidence>
<dbReference type="GO" id="GO:0008973">
    <property type="term" value="F:phosphopentomutase activity"/>
    <property type="evidence" value="ECO:0007669"/>
    <property type="project" value="TreeGrafter"/>
</dbReference>
<feature type="domain" description="Alpha-D-phosphohexomutase C-terminal" evidence="8">
    <location>
        <begin position="484"/>
        <end position="520"/>
    </location>
</feature>
<comment type="similarity">
    <text evidence="2 7">Belongs to the phosphohexose mutase family.</text>
</comment>
<dbReference type="AlphaFoldDB" id="A0A7I7L2P4"/>
<dbReference type="Pfam" id="PF02879">
    <property type="entry name" value="PGM_PMM_II"/>
    <property type="match status" value="1"/>
</dbReference>
<dbReference type="InterPro" id="IPR016066">
    <property type="entry name" value="A-D-PHexomutase_CS"/>
</dbReference>
<evidence type="ECO:0000259" key="10">
    <source>
        <dbReference type="Pfam" id="PF02879"/>
    </source>
</evidence>
<evidence type="ECO:0000256" key="1">
    <source>
        <dbReference type="ARBA" id="ARBA00001946"/>
    </source>
</evidence>
<feature type="domain" description="Alpha-D-phosphohexomutase alpha/beta/alpha" evidence="10">
    <location>
        <begin position="201"/>
        <end position="288"/>
    </location>
</feature>
<dbReference type="Gene3D" id="3.30.310.50">
    <property type="entry name" value="Alpha-D-phosphohexomutase, C-terminal domain"/>
    <property type="match status" value="1"/>
</dbReference>
<dbReference type="Gene3D" id="3.40.120.10">
    <property type="entry name" value="Alpha-D-Glucose-1,6-Bisphosphate, subunit A, domain 3"/>
    <property type="match status" value="3"/>
</dbReference>
<dbReference type="RefSeq" id="WP_163780143.1">
    <property type="nucleotide sequence ID" value="NZ_AP022569.1"/>
</dbReference>
<dbReference type="GO" id="GO:0000287">
    <property type="term" value="F:magnesium ion binding"/>
    <property type="evidence" value="ECO:0007669"/>
    <property type="project" value="InterPro"/>
</dbReference>
<evidence type="ECO:0000259" key="11">
    <source>
        <dbReference type="Pfam" id="PF02880"/>
    </source>
</evidence>
<evidence type="ECO:0000256" key="7">
    <source>
        <dbReference type="RuleBase" id="RU004326"/>
    </source>
</evidence>
<reference evidence="12 13" key="1">
    <citation type="journal article" date="2019" name="Emerg. Microbes Infect.">
        <title>Comprehensive subspecies identification of 175 nontuberculous mycobacteria species based on 7547 genomic profiles.</title>
        <authorList>
            <person name="Matsumoto Y."/>
            <person name="Kinjo T."/>
            <person name="Motooka D."/>
            <person name="Nabeya D."/>
            <person name="Jung N."/>
            <person name="Uechi K."/>
            <person name="Horii T."/>
            <person name="Iida T."/>
            <person name="Fujita J."/>
            <person name="Nakamura S."/>
        </authorList>
    </citation>
    <scope>NUCLEOTIDE SEQUENCE [LARGE SCALE GENOMIC DNA]</scope>
    <source>
        <strain evidence="12 13">JCM 12404</strain>
    </source>
</reference>
<feature type="domain" description="Alpha-D-phosphohexomutase alpha/beta/alpha" evidence="11">
    <location>
        <begin position="301"/>
        <end position="413"/>
    </location>
</feature>
<dbReference type="Pfam" id="PF00408">
    <property type="entry name" value="PGM_PMM_IV"/>
    <property type="match status" value="1"/>
</dbReference>
<evidence type="ECO:0000256" key="5">
    <source>
        <dbReference type="ARBA" id="ARBA00022842"/>
    </source>
</evidence>
<dbReference type="Pfam" id="PF02880">
    <property type="entry name" value="PGM_PMM_III"/>
    <property type="match status" value="1"/>
</dbReference>
<keyword evidence="3" id="KW-0597">Phosphoprotein</keyword>
<keyword evidence="6" id="KW-0413">Isomerase</keyword>
<dbReference type="PANTHER" id="PTHR45745:SF1">
    <property type="entry name" value="PHOSPHOGLUCOMUTASE 2B-RELATED"/>
    <property type="match status" value="1"/>
</dbReference>
<keyword evidence="5 7" id="KW-0460">Magnesium</keyword>
<evidence type="ECO:0000256" key="2">
    <source>
        <dbReference type="ARBA" id="ARBA00010231"/>
    </source>
</evidence>
<dbReference type="InterPro" id="IPR005841">
    <property type="entry name" value="Alpha-D-phosphohexomutase_SF"/>
</dbReference>
<gene>
    <name evidence="12" type="primary">pmmB</name>
    <name evidence="12" type="ORF">MCOO_44080</name>
</gene>
<dbReference type="SUPFAM" id="SSF53738">
    <property type="entry name" value="Phosphoglucomutase, first 3 domains"/>
    <property type="match status" value="3"/>
</dbReference>
<evidence type="ECO:0000259" key="9">
    <source>
        <dbReference type="Pfam" id="PF02878"/>
    </source>
</evidence>